<gene>
    <name evidence="1" type="ORF">CASFOL_003394</name>
</gene>
<reference evidence="2" key="1">
    <citation type="journal article" date="2024" name="IScience">
        <title>Strigolactones Initiate the Formation of Haustorium-like Structures in Castilleja.</title>
        <authorList>
            <person name="Buerger M."/>
            <person name="Peterson D."/>
            <person name="Chory J."/>
        </authorList>
    </citation>
    <scope>NUCLEOTIDE SEQUENCE [LARGE SCALE GENOMIC DNA]</scope>
</reference>
<proteinExistence type="predicted"/>
<accession>A0ABD3EH11</accession>
<keyword evidence="2" id="KW-1185">Reference proteome</keyword>
<evidence type="ECO:0000313" key="1">
    <source>
        <dbReference type="EMBL" id="KAL3653713.1"/>
    </source>
</evidence>
<dbReference type="EMBL" id="JAVIJP010000005">
    <property type="protein sequence ID" value="KAL3653713.1"/>
    <property type="molecule type" value="Genomic_DNA"/>
</dbReference>
<organism evidence="1 2">
    <name type="scientific">Castilleja foliolosa</name>
    <dbReference type="NCBI Taxonomy" id="1961234"/>
    <lineage>
        <taxon>Eukaryota</taxon>
        <taxon>Viridiplantae</taxon>
        <taxon>Streptophyta</taxon>
        <taxon>Embryophyta</taxon>
        <taxon>Tracheophyta</taxon>
        <taxon>Spermatophyta</taxon>
        <taxon>Magnoliopsida</taxon>
        <taxon>eudicotyledons</taxon>
        <taxon>Gunneridae</taxon>
        <taxon>Pentapetalae</taxon>
        <taxon>asterids</taxon>
        <taxon>lamiids</taxon>
        <taxon>Lamiales</taxon>
        <taxon>Orobanchaceae</taxon>
        <taxon>Pedicularideae</taxon>
        <taxon>Castillejinae</taxon>
        <taxon>Castilleja</taxon>
    </lineage>
</organism>
<dbReference type="AlphaFoldDB" id="A0ABD3EH11"/>
<comment type="caution">
    <text evidence="1">The sequence shown here is derived from an EMBL/GenBank/DDBJ whole genome shotgun (WGS) entry which is preliminary data.</text>
</comment>
<sequence>MSAVGSTSQEEYPHRVIPRLRLYVLWTPESDFLKGCSCNECRPKIERLNQFEEDIDIKMNLLNAYGAQLNDKDDLCLSICTSAQWSKDMFGFLNKKLKTLCEKLVVSCPLVRSNSADLLELVDKTIVQGCATPGSKTG</sequence>
<evidence type="ECO:0000313" key="2">
    <source>
        <dbReference type="Proteomes" id="UP001632038"/>
    </source>
</evidence>
<protein>
    <submittedName>
        <fullName evidence="1">Uncharacterized protein</fullName>
    </submittedName>
</protein>
<name>A0ABD3EH11_9LAMI</name>
<dbReference type="Proteomes" id="UP001632038">
    <property type="component" value="Unassembled WGS sequence"/>
</dbReference>